<evidence type="ECO:0000256" key="1">
    <source>
        <dbReference type="SAM" id="MobiDB-lite"/>
    </source>
</evidence>
<gene>
    <name evidence="2" type="ORF">B0A48_18901</name>
</gene>
<proteinExistence type="predicted"/>
<feature type="region of interest" description="Disordered" evidence="1">
    <location>
        <begin position="412"/>
        <end position="459"/>
    </location>
</feature>
<name>A0A1V8S765_9PEZI</name>
<evidence type="ECO:0000313" key="2">
    <source>
        <dbReference type="EMBL" id="OQN95048.1"/>
    </source>
</evidence>
<feature type="non-terminal residue" evidence="2">
    <location>
        <position position="459"/>
    </location>
</feature>
<feature type="compositionally biased region" description="Low complexity" evidence="1">
    <location>
        <begin position="426"/>
        <end position="446"/>
    </location>
</feature>
<accession>A0A1V8S765</accession>
<dbReference type="Proteomes" id="UP000192596">
    <property type="component" value="Unassembled WGS sequence"/>
</dbReference>
<organism evidence="2 3">
    <name type="scientific">Cryoendolithus antarcticus</name>
    <dbReference type="NCBI Taxonomy" id="1507870"/>
    <lineage>
        <taxon>Eukaryota</taxon>
        <taxon>Fungi</taxon>
        <taxon>Dikarya</taxon>
        <taxon>Ascomycota</taxon>
        <taxon>Pezizomycotina</taxon>
        <taxon>Dothideomycetes</taxon>
        <taxon>Dothideomycetidae</taxon>
        <taxon>Cladosporiales</taxon>
        <taxon>Cladosporiaceae</taxon>
        <taxon>Cryoendolithus</taxon>
    </lineage>
</organism>
<protein>
    <submittedName>
        <fullName evidence="2">Uncharacterized protein</fullName>
    </submittedName>
</protein>
<keyword evidence="3" id="KW-1185">Reference proteome</keyword>
<comment type="caution">
    <text evidence="2">The sequence shown here is derived from an EMBL/GenBank/DDBJ whole genome shotgun (WGS) entry which is preliminary data.</text>
</comment>
<evidence type="ECO:0000313" key="3">
    <source>
        <dbReference type="Proteomes" id="UP000192596"/>
    </source>
</evidence>
<reference evidence="3" key="1">
    <citation type="submission" date="2017-03" db="EMBL/GenBank/DDBJ databases">
        <title>Genomes of endolithic fungi from Antarctica.</title>
        <authorList>
            <person name="Coleine C."/>
            <person name="Masonjones S."/>
            <person name="Stajich J.E."/>
        </authorList>
    </citation>
    <scope>NUCLEOTIDE SEQUENCE [LARGE SCALE GENOMIC DNA]</scope>
    <source>
        <strain evidence="3">CCFEE 5527</strain>
    </source>
</reference>
<dbReference type="STRING" id="1507870.A0A1V8S765"/>
<sequence length="459" mass="51268">MSAQSGDVESRLENLGLYLNKPERAVICRDYGYALQPAIKAVSGHLWDKHGISAQARRALPALLRTLHLPDPNILPCGADSSAPHPFSTKQPGAACQKCGFLSTSQDLICRHLTKVHGLQSDRRHWLRDGICDNLTLQSWTQNGCRKYWTVCAAGKVGMPVHITPRRRARLEAIHQAERDRNNRGQEVIDTGVDDLAMTSNWMHRPLWMQTFRGANRSMLLLLSEGPVIGGDGLELGQHHGRPLWSSAEDERVLASAACAVDKFLDRCEDTARHTDHSIRCWLRSQVPGQPYKAAFDLPGRKTIQMRYHTFFKRFVFFILRLHRLSSAVQTISLAMQLSQQQLVIIEKVWVIFKQPVSLNTNASDKDSLHQPLLQRRKSCKVASSGDEINGAYDGRLEQDILYELQQGPDLSGMRNSGDASRGSDLAASQDSSGESSGNESSDLESTIYAHPKRDPFDT</sequence>
<dbReference type="OrthoDB" id="4160379at2759"/>
<dbReference type="InParanoid" id="A0A1V8S765"/>
<dbReference type="AlphaFoldDB" id="A0A1V8S765"/>
<dbReference type="EMBL" id="NAJO01000234">
    <property type="protein sequence ID" value="OQN95048.1"/>
    <property type="molecule type" value="Genomic_DNA"/>
</dbReference>